<dbReference type="EMBL" id="QFWX01000002">
    <property type="protein sequence ID" value="PXX92407.1"/>
    <property type="molecule type" value="Genomic_DNA"/>
</dbReference>
<keyword evidence="1" id="KW-0732">Signal</keyword>
<name>A0A2V3ZQC0_9GAMM</name>
<reference evidence="2 3" key="2">
    <citation type="submission" date="2018-06" db="EMBL/GenBank/DDBJ databases">
        <title>Marinobactersediminissp. nov, a moderately halophilic bacterium isolated from marine solar saltern.</title>
        <authorList>
            <person name="Zhang Y."/>
        </authorList>
    </citation>
    <scope>NUCLEOTIDE SEQUENCE [LARGE SCALE GENOMIC DNA]</scope>
    <source>
        <strain evidence="2 3">F01</strain>
    </source>
</reference>
<evidence type="ECO:0000313" key="3">
    <source>
        <dbReference type="Proteomes" id="UP000253987"/>
    </source>
</evidence>
<evidence type="ECO:0000256" key="1">
    <source>
        <dbReference type="SAM" id="SignalP"/>
    </source>
</evidence>
<dbReference type="AlphaFoldDB" id="A0A2V3ZQC0"/>
<sequence length="171" mass="18937">MTTRVTIPIALLALSLSGCAFQETLKSGSEDPCATLKNIVENYPAEFAAFRRGGTDYRSVTIYRSREELIKGHCEVWAWGNGDSAYVCTVGAPDSQVATGRYTQAVEQLSGCLGPEWTFTEEARERDGQTDGVVTRFHHPASTKPVVSVHNIEDRWRRSVYLYIGSPARAF</sequence>
<reference evidence="3" key="1">
    <citation type="submission" date="2018-05" db="EMBL/GenBank/DDBJ databases">
        <authorList>
            <person name="Lu D."/>
        </authorList>
    </citation>
    <scope>NUCLEOTIDE SEQUENCE [LARGE SCALE GENOMIC DNA]</scope>
    <source>
        <strain evidence="3">F01</strain>
    </source>
</reference>
<dbReference type="Proteomes" id="UP000253987">
    <property type="component" value="Unassembled WGS sequence"/>
</dbReference>
<feature type="chain" id="PRO_5015924302" description="Lipoprotein" evidence="1">
    <location>
        <begin position="21"/>
        <end position="171"/>
    </location>
</feature>
<organism evidence="2 3">
    <name type="scientific">Marinobacter vulgaris</name>
    <dbReference type="NCBI Taxonomy" id="1928331"/>
    <lineage>
        <taxon>Bacteria</taxon>
        <taxon>Pseudomonadati</taxon>
        <taxon>Pseudomonadota</taxon>
        <taxon>Gammaproteobacteria</taxon>
        <taxon>Pseudomonadales</taxon>
        <taxon>Marinobacteraceae</taxon>
        <taxon>Marinobacter</taxon>
    </lineage>
</organism>
<proteinExistence type="predicted"/>
<gene>
    <name evidence="2" type="ORF">DIT71_04200</name>
</gene>
<comment type="caution">
    <text evidence="2">The sequence shown here is derived from an EMBL/GenBank/DDBJ whole genome shotgun (WGS) entry which is preliminary data.</text>
</comment>
<dbReference type="PROSITE" id="PS51257">
    <property type="entry name" value="PROKAR_LIPOPROTEIN"/>
    <property type="match status" value="1"/>
</dbReference>
<evidence type="ECO:0008006" key="4">
    <source>
        <dbReference type="Google" id="ProtNLM"/>
    </source>
</evidence>
<keyword evidence="3" id="KW-1185">Reference proteome</keyword>
<protein>
    <recommendedName>
        <fullName evidence="4">Lipoprotein</fullName>
    </recommendedName>
</protein>
<accession>A0A2V3ZQC0</accession>
<evidence type="ECO:0000313" key="2">
    <source>
        <dbReference type="EMBL" id="PXX92407.1"/>
    </source>
</evidence>
<feature type="signal peptide" evidence="1">
    <location>
        <begin position="1"/>
        <end position="20"/>
    </location>
</feature>
<dbReference type="OrthoDB" id="6193840at2"/>